<dbReference type="AlphaFoldDB" id="A0A7M4E6W3"/>
<dbReference type="GO" id="GO:0005635">
    <property type="term" value="C:nuclear envelope"/>
    <property type="evidence" value="ECO:0007669"/>
    <property type="project" value="TreeGrafter"/>
</dbReference>
<protein>
    <recommendedName>
        <fullName evidence="4">Torsin family 1 member B</fullName>
    </recommendedName>
</protein>
<keyword evidence="3" id="KW-1185">Reference proteome</keyword>
<dbReference type="GO" id="GO:0034504">
    <property type="term" value="P:protein localization to nucleus"/>
    <property type="evidence" value="ECO:0007669"/>
    <property type="project" value="TreeGrafter"/>
</dbReference>
<proteinExistence type="inferred from homology"/>
<dbReference type="Proteomes" id="UP000594220">
    <property type="component" value="Unplaced"/>
</dbReference>
<accession>A0A7M4E6W3</accession>
<dbReference type="GO" id="GO:0019894">
    <property type="term" value="F:kinesin binding"/>
    <property type="evidence" value="ECO:0007669"/>
    <property type="project" value="TreeGrafter"/>
</dbReference>
<dbReference type="PANTHER" id="PTHR10760">
    <property type="entry name" value="TORSIN"/>
    <property type="match status" value="1"/>
</dbReference>
<dbReference type="Ensembl" id="ENSCPRT00005006306.1">
    <property type="protein sequence ID" value="ENSCPRP00005005372.1"/>
    <property type="gene ID" value="ENSCPRG00005003866.1"/>
</dbReference>
<dbReference type="InterPro" id="IPR010448">
    <property type="entry name" value="Torsin"/>
</dbReference>
<evidence type="ECO:0008006" key="4">
    <source>
        <dbReference type="Google" id="ProtNLM"/>
    </source>
</evidence>
<dbReference type="PANTHER" id="PTHR10760:SF14">
    <property type="entry name" value="TORSIN-1B"/>
    <property type="match status" value="1"/>
</dbReference>
<evidence type="ECO:0000313" key="2">
    <source>
        <dbReference type="Ensembl" id="ENSCPRP00005005372.1"/>
    </source>
</evidence>
<dbReference type="InterPro" id="IPR027417">
    <property type="entry name" value="P-loop_NTPase"/>
</dbReference>
<dbReference type="GO" id="GO:0005788">
    <property type="term" value="C:endoplasmic reticulum lumen"/>
    <property type="evidence" value="ECO:0007669"/>
    <property type="project" value="TreeGrafter"/>
</dbReference>
<organism evidence="2 3">
    <name type="scientific">Crocodylus porosus</name>
    <name type="common">Saltwater crocodile</name>
    <name type="synonym">Estuarine crocodile</name>
    <dbReference type="NCBI Taxonomy" id="8502"/>
    <lineage>
        <taxon>Eukaryota</taxon>
        <taxon>Metazoa</taxon>
        <taxon>Chordata</taxon>
        <taxon>Craniata</taxon>
        <taxon>Vertebrata</taxon>
        <taxon>Euteleostomi</taxon>
        <taxon>Archelosauria</taxon>
        <taxon>Archosauria</taxon>
        <taxon>Crocodylia</taxon>
        <taxon>Longirostres</taxon>
        <taxon>Crocodylidae</taxon>
        <taxon>Crocodylus</taxon>
    </lineage>
</organism>
<sequence length="214" mass="24058">MGASVCQPPQIYWLDFAVQAVGLHACKRTVGQYGCLIIVLGERALSSQILTLNLLSPFFVGAGVFITALQKDFQKKLFSQHLVQKVVVKAVTSFLNNADPRKPLTPSLHGWTGTGKNYASKIIAENIYKAGLNSKYVHLFMTTLHFPHKSEIEQYTDLQSWIRGNVSDCARSMFIFDEVDKMPPGLIDSIKPFLDYYETLDGVSYQEAIFIFLR</sequence>
<dbReference type="SUPFAM" id="SSF52540">
    <property type="entry name" value="P-loop containing nucleoside triphosphate hydrolases"/>
    <property type="match status" value="1"/>
</dbReference>
<reference evidence="2" key="1">
    <citation type="submission" date="2025-08" db="UniProtKB">
        <authorList>
            <consortium name="Ensembl"/>
        </authorList>
    </citation>
    <scope>IDENTIFICATION</scope>
</reference>
<evidence type="ECO:0000256" key="1">
    <source>
        <dbReference type="ARBA" id="ARBA00006235"/>
    </source>
</evidence>
<dbReference type="OMA" id="VHECCES"/>
<comment type="similarity">
    <text evidence="1">Belongs to the ClpA/ClpB family. Torsin subfamily.</text>
</comment>
<dbReference type="GO" id="GO:0016887">
    <property type="term" value="F:ATP hydrolysis activity"/>
    <property type="evidence" value="ECO:0007669"/>
    <property type="project" value="InterPro"/>
</dbReference>
<reference evidence="2" key="2">
    <citation type="submission" date="2025-09" db="UniProtKB">
        <authorList>
            <consortium name="Ensembl"/>
        </authorList>
    </citation>
    <scope>IDENTIFICATION</scope>
</reference>
<dbReference type="GO" id="GO:0071763">
    <property type="term" value="P:nuclear membrane organization"/>
    <property type="evidence" value="ECO:0007669"/>
    <property type="project" value="TreeGrafter"/>
</dbReference>
<dbReference type="GO" id="GO:0005524">
    <property type="term" value="F:ATP binding"/>
    <property type="evidence" value="ECO:0007669"/>
    <property type="project" value="InterPro"/>
</dbReference>
<evidence type="ECO:0000313" key="3">
    <source>
        <dbReference type="Proteomes" id="UP000594220"/>
    </source>
</evidence>
<name>A0A7M4E6W3_CROPO</name>
<dbReference type="Gene3D" id="3.40.50.300">
    <property type="entry name" value="P-loop containing nucleotide triphosphate hydrolases"/>
    <property type="match status" value="1"/>
</dbReference>
<dbReference type="GeneTree" id="ENSGT00950000182888"/>
<dbReference type="Pfam" id="PF06309">
    <property type="entry name" value="Torsin"/>
    <property type="match status" value="1"/>
</dbReference>